<dbReference type="Gene3D" id="3.40.50.300">
    <property type="entry name" value="P-loop containing nucleotide triphosphate hydrolases"/>
    <property type="match status" value="1"/>
</dbReference>
<name>A0ABT1NJQ0_9FIRM</name>
<dbReference type="Proteomes" id="UP001651880">
    <property type="component" value="Unassembled WGS sequence"/>
</dbReference>
<accession>A0ABT1NJQ0</accession>
<proteinExistence type="predicted"/>
<dbReference type="EMBL" id="JAJEKE010000024">
    <property type="protein sequence ID" value="MCQ1531505.1"/>
    <property type="molecule type" value="Genomic_DNA"/>
</dbReference>
<gene>
    <name evidence="1" type="ORF">LJD61_18490</name>
</gene>
<keyword evidence="2" id="KW-1185">Reference proteome</keyword>
<keyword evidence="1" id="KW-0547">Nucleotide-binding</keyword>
<dbReference type="GO" id="GO:0005524">
    <property type="term" value="F:ATP binding"/>
    <property type="evidence" value="ECO:0007669"/>
    <property type="project" value="UniProtKB-KW"/>
</dbReference>
<reference evidence="1 2" key="1">
    <citation type="submission" date="2021-10" db="EMBL/GenBank/DDBJ databases">
        <title>Lutispora strain m25 sp. nov., a thermophilic, non-spore-forming bacterium isolated from a lab-scale methanogenic bioreactor digesting anaerobic sludge.</title>
        <authorList>
            <person name="El Houari A."/>
            <person name="Mcdonald J."/>
        </authorList>
    </citation>
    <scope>NUCLEOTIDE SEQUENCE [LARGE SCALE GENOMIC DNA]</scope>
    <source>
        <strain evidence="2">m25</strain>
    </source>
</reference>
<comment type="caution">
    <text evidence="1">The sequence shown here is derived from an EMBL/GenBank/DDBJ whole genome shotgun (WGS) entry which is preliminary data.</text>
</comment>
<protein>
    <submittedName>
        <fullName evidence="1">ATP-binding protein</fullName>
    </submittedName>
</protein>
<dbReference type="SUPFAM" id="SSF52540">
    <property type="entry name" value="P-loop containing nucleoside triphosphate hydrolases"/>
    <property type="match status" value="1"/>
</dbReference>
<dbReference type="RefSeq" id="WP_255229053.1">
    <property type="nucleotide sequence ID" value="NZ_JAJEKE010000024.1"/>
</dbReference>
<evidence type="ECO:0000313" key="2">
    <source>
        <dbReference type="Proteomes" id="UP001651880"/>
    </source>
</evidence>
<organism evidence="1 2">
    <name type="scientific">Lutispora saccharofermentans</name>
    <dbReference type="NCBI Taxonomy" id="3024236"/>
    <lineage>
        <taxon>Bacteria</taxon>
        <taxon>Bacillati</taxon>
        <taxon>Bacillota</taxon>
        <taxon>Clostridia</taxon>
        <taxon>Lutisporales</taxon>
        <taxon>Lutisporaceae</taxon>
        <taxon>Lutispora</taxon>
    </lineage>
</organism>
<dbReference type="InterPro" id="IPR027417">
    <property type="entry name" value="P-loop_NTPase"/>
</dbReference>
<evidence type="ECO:0000313" key="1">
    <source>
        <dbReference type="EMBL" id="MCQ1531505.1"/>
    </source>
</evidence>
<keyword evidence="1" id="KW-0067">ATP-binding</keyword>
<sequence length="225" mass="25159">MVKDKRIRIITGHYGSGKTEFAANYTLNLAKSGKKTAIVDLDIVNPYFRSRQIEPLFEEKGIRVISSSIKGLAGDLPALSPEIYTVMEDKSYEAVIDMGGDKAGATALGRYHDRLDKDECDMFFVLNANRPLTADKQSAIRYLRSIEQGSRQKVTALVNNTHLCGDTEIGDIMKGQELCLQVSQELGLPIKYTVVHKKLIGDLPDDICGEIFPIDIFMKKPWEME</sequence>